<proteinExistence type="predicted"/>
<gene>
    <name evidence="1" type="ORF">GLW08_12640</name>
</gene>
<dbReference type="EMBL" id="WMEU01000003">
    <property type="protein sequence ID" value="MYL54185.1"/>
    <property type="molecule type" value="Genomic_DNA"/>
</dbReference>
<reference evidence="1" key="1">
    <citation type="submission" date="2019-11" db="EMBL/GenBank/DDBJ databases">
        <title>Genome sequences of 17 halophilic strains isolated from different environments.</title>
        <authorList>
            <person name="Furrow R.E."/>
        </authorList>
    </citation>
    <scope>NUCLEOTIDE SEQUENCE</scope>
    <source>
        <strain evidence="1">22510_22_Filter</strain>
    </source>
</reference>
<protein>
    <submittedName>
        <fullName evidence="1">Uncharacterized protein</fullName>
    </submittedName>
</protein>
<organism evidence="1 2">
    <name type="scientific">Pontibacillus yanchengensis</name>
    <dbReference type="NCBI Taxonomy" id="462910"/>
    <lineage>
        <taxon>Bacteria</taxon>
        <taxon>Bacillati</taxon>
        <taxon>Bacillota</taxon>
        <taxon>Bacilli</taxon>
        <taxon>Bacillales</taxon>
        <taxon>Bacillaceae</taxon>
        <taxon>Pontibacillus</taxon>
    </lineage>
</organism>
<dbReference type="Proteomes" id="UP000466692">
    <property type="component" value="Unassembled WGS sequence"/>
</dbReference>
<evidence type="ECO:0000313" key="2">
    <source>
        <dbReference type="Proteomes" id="UP000466692"/>
    </source>
</evidence>
<name>A0ACC7VHL9_9BACI</name>
<accession>A0ACC7VHL9</accession>
<keyword evidence="2" id="KW-1185">Reference proteome</keyword>
<comment type="caution">
    <text evidence="1">The sequence shown here is derived from an EMBL/GenBank/DDBJ whole genome shotgun (WGS) entry which is preliminary data.</text>
</comment>
<evidence type="ECO:0000313" key="1">
    <source>
        <dbReference type="EMBL" id="MYL54185.1"/>
    </source>
</evidence>
<sequence length="220" mass="26642">MQDVNNLVKELFGIGEDTVMETAVDVGFVAIPVVGNLYRKVKMRKFELRIKENYKQVQEIKNKIEQKENAVFYKQEVFPLIVRHLIEDEEDEKAKVIIDGFQHVVDQDIEELERIYHYYDILEQMRFSDLVYLFKKYEHQYTGDPATFKVPDYRFRRYEESDDERERRDELYDINFYQLNKFARLTLTTEPEHRELQSLQAGELTRFGVRFFDFFLSEDD</sequence>